<dbReference type="InterPro" id="IPR025645">
    <property type="entry name" value="DUF4349"/>
</dbReference>
<feature type="coiled-coil region" evidence="1">
    <location>
        <begin position="256"/>
        <end position="283"/>
    </location>
</feature>
<dbReference type="RefSeq" id="WP_045280426.1">
    <property type="nucleotide sequence ID" value="NZ_JYIW01000026.1"/>
</dbReference>
<dbReference type="PATRIC" id="fig|82380.11.peg.3216"/>
<reference evidence="5 6" key="1">
    <citation type="submission" date="2015-02" db="EMBL/GenBank/DDBJ databases">
        <title>Draft genome sequences of ten Microbacterium spp. with emphasis on heavy metal contaminated environments.</title>
        <authorList>
            <person name="Corretto E."/>
        </authorList>
    </citation>
    <scope>NUCLEOTIDE SEQUENCE [LARGE SCALE GENOMIC DNA]</scope>
    <source>
        <strain evidence="5 6">BEL4b</strain>
    </source>
</reference>
<protein>
    <recommendedName>
        <fullName evidence="4">DUF4349 domain-containing protein</fullName>
    </recommendedName>
</protein>
<evidence type="ECO:0000256" key="3">
    <source>
        <dbReference type="SAM" id="Phobius"/>
    </source>
</evidence>
<evidence type="ECO:0000256" key="1">
    <source>
        <dbReference type="SAM" id="Coils"/>
    </source>
</evidence>
<keyword evidence="3" id="KW-0472">Membrane</keyword>
<evidence type="ECO:0000259" key="4">
    <source>
        <dbReference type="Pfam" id="PF14257"/>
    </source>
</evidence>
<comment type="caution">
    <text evidence="5">The sequence shown here is derived from an EMBL/GenBank/DDBJ whole genome shotgun (WGS) entry which is preliminary data.</text>
</comment>
<feature type="domain" description="DUF4349" evidence="4">
    <location>
        <begin position="130"/>
        <end position="347"/>
    </location>
</feature>
<feature type="transmembrane region" description="Helical" evidence="3">
    <location>
        <begin position="50"/>
        <end position="71"/>
    </location>
</feature>
<keyword evidence="1" id="KW-0175">Coiled coil</keyword>
<evidence type="ECO:0000313" key="5">
    <source>
        <dbReference type="EMBL" id="KJL28118.1"/>
    </source>
</evidence>
<evidence type="ECO:0000256" key="2">
    <source>
        <dbReference type="SAM" id="MobiDB-lite"/>
    </source>
</evidence>
<feature type="transmembrane region" description="Helical" evidence="3">
    <location>
        <begin position="325"/>
        <end position="349"/>
    </location>
</feature>
<evidence type="ECO:0000313" key="6">
    <source>
        <dbReference type="Proteomes" id="UP000033640"/>
    </source>
</evidence>
<accession>A0A0F0L4N2</accession>
<dbReference type="Pfam" id="PF14257">
    <property type="entry name" value="DUF4349"/>
    <property type="match status" value="1"/>
</dbReference>
<dbReference type="EMBL" id="JYIW01000026">
    <property type="protein sequence ID" value="KJL28118.1"/>
    <property type="molecule type" value="Genomic_DNA"/>
</dbReference>
<feature type="compositionally biased region" description="Low complexity" evidence="2">
    <location>
        <begin position="99"/>
        <end position="116"/>
    </location>
</feature>
<organism evidence="5 6">
    <name type="scientific">Microbacterium oxydans</name>
    <dbReference type="NCBI Taxonomy" id="82380"/>
    <lineage>
        <taxon>Bacteria</taxon>
        <taxon>Bacillati</taxon>
        <taxon>Actinomycetota</taxon>
        <taxon>Actinomycetes</taxon>
        <taxon>Micrococcales</taxon>
        <taxon>Microbacteriaceae</taxon>
        <taxon>Microbacterium</taxon>
    </lineage>
</organism>
<keyword evidence="3" id="KW-0812">Transmembrane</keyword>
<keyword evidence="3" id="KW-1133">Transmembrane helix</keyword>
<proteinExistence type="predicted"/>
<feature type="region of interest" description="Disordered" evidence="2">
    <location>
        <begin position="94"/>
        <end position="120"/>
    </location>
</feature>
<dbReference type="AlphaFoldDB" id="A0A0F0L4N2"/>
<sequence length="369" mass="37701">MNDQPEFDELPALSDETIARIENAVFSEIAEERAPVAIATTRARARRRRWLTGVGIAAAFAIGVVVTPPILGAVGGGSAMSTADGGSSVAAVPESVAGAPDRSADVAPDAASSDSAGLTMAGGEAADAGRDIIATANATLQVKDIGKAADAITALAEQHGGYVESTEVGKALALDDTSAPIPADSGYGWISIRVPSADLPDVIAELADSGEVLSSAISRQDLTSVAVDLRARVDATRASVERLTQLMAQSGSVSELIEAEVALTDRQAQLESYEQQLASIDDQVAMSSLSVQLTRTDTTVAADPAGFGDGLLAGWNGLVVSLNALVIAVGFILPWAGIAAVVVLVAWLIRRGIRARRASAKAPAAPRAD</sequence>
<name>A0A0F0L4N2_9MICO</name>
<dbReference type="Proteomes" id="UP000033640">
    <property type="component" value="Unassembled WGS sequence"/>
</dbReference>
<dbReference type="OrthoDB" id="186919at2"/>
<gene>
    <name evidence="5" type="ORF">RS83_03183</name>
</gene>